<comment type="caution">
    <text evidence="2">The sequence shown here is derived from an EMBL/GenBank/DDBJ whole genome shotgun (WGS) entry which is preliminary data.</text>
</comment>
<reference evidence="2 3" key="1">
    <citation type="submission" date="2019-01" db="EMBL/GenBank/DDBJ databases">
        <title>Sequencing of cultivated peanut Arachis hypogaea provides insights into genome evolution and oil improvement.</title>
        <authorList>
            <person name="Chen X."/>
        </authorList>
    </citation>
    <scope>NUCLEOTIDE SEQUENCE [LARGE SCALE GENOMIC DNA]</scope>
    <source>
        <strain evidence="3">cv. Fuhuasheng</strain>
        <tissue evidence="2">Leaves</tissue>
    </source>
</reference>
<protein>
    <recommendedName>
        <fullName evidence="1">Endonuclease/exonuclease/phosphatase domain-containing protein</fullName>
    </recommendedName>
</protein>
<organism evidence="2 3">
    <name type="scientific">Arachis hypogaea</name>
    <name type="common">Peanut</name>
    <dbReference type="NCBI Taxonomy" id="3818"/>
    <lineage>
        <taxon>Eukaryota</taxon>
        <taxon>Viridiplantae</taxon>
        <taxon>Streptophyta</taxon>
        <taxon>Embryophyta</taxon>
        <taxon>Tracheophyta</taxon>
        <taxon>Spermatophyta</taxon>
        <taxon>Magnoliopsida</taxon>
        <taxon>eudicotyledons</taxon>
        <taxon>Gunneridae</taxon>
        <taxon>Pentapetalae</taxon>
        <taxon>rosids</taxon>
        <taxon>fabids</taxon>
        <taxon>Fabales</taxon>
        <taxon>Fabaceae</taxon>
        <taxon>Papilionoideae</taxon>
        <taxon>50 kb inversion clade</taxon>
        <taxon>dalbergioids sensu lato</taxon>
        <taxon>Dalbergieae</taxon>
        <taxon>Pterocarpus clade</taxon>
        <taxon>Arachis</taxon>
    </lineage>
</organism>
<dbReference type="GO" id="GO:0003824">
    <property type="term" value="F:catalytic activity"/>
    <property type="evidence" value="ECO:0007669"/>
    <property type="project" value="InterPro"/>
</dbReference>
<sequence length="514" mass="59698">MISNAEWNEDMLKEEAQDFKRSRVADGEDSVEANALSLIAMEGIQKVNEEDQEKKTNKVGGNGARKEKEENLVMMTAEWEPGGPIHAPTSAMIILSWNCRGVAASLTISELLNLCKQKKPSIIFLIETRAKDIKIKRIRRRLHFDKYFCVEPRDLSGGLCILWKDIVNINVYSWCDNYIKTKISDSKGNGWSCNFLYGNPIFRNRKRLWKMLTESNINPEEPQACLGDFNDILTQEEKIGLHPKPKNQVEEFENFVNTNCLMDLDLKGNKFTWFSNSRGDFITRKRLDRVLVNWRWREIFQHATLEALPAISSDHCPLVLNLNPVKKVNKYFRYEVFWDDHEECKEVIQKGWNMISAQRYNWNSFSQKIKHCKEDLKRWSRKTFARADLEIAKLKERLIGLQNSEFTEDQQYSIAQIRDKITSGQEINLQKSGISFGNAIPIQTRVGERIIKTPISLINKKDGLIWPYKENGEYTVKIGYHLARAEKIDQAQNQASSSTDLKELWKTIWGMHIP</sequence>
<dbReference type="InterPro" id="IPR036691">
    <property type="entry name" value="Endo/exonu/phosph_ase_sf"/>
</dbReference>
<accession>A0A445E5W8</accession>
<feature type="domain" description="Endonuclease/exonuclease/phosphatase" evidence="1">
    <location>
        <begin position="95"/>
        <end position="315"/>
    </location>
</feature>
<dbReference type="PANTHER" id="PTHR33710">
    <property type="entry name" value="BNAC02G09200D PROTEIN"/>
    <property type="match status" value="1"/>
</dbReference>
<dbReference type="STRING" id="3818.A0A445E5W8"/>
<dbReference type="InterPro" id="IPR005135">
    <property type="entry name" value="Endo/exonuclease/phosphatase"/>
</dbReference>
<dbReference type="PANTHER" id="PTHR33710:SF62">
    <property type="entry name" value="DUF4283 DOMAIN PROTEIN"/>
    <property type="match status" value="1"/>
</dbReference>
<proteinExistence type="predicted"/>
<keyword evidence="3" id="KW-1185">Reference proteome</keyword>
<dbReference type="EMBL" id="SDMP01000002">
    <property type="protein sequence ID" value="RYR70856.1"/>
    <property type="molecule type" value="Genomic_DNA"/>
</dbReference>
<evidence type="ECO:0000259" key="1">
    <source>
        <dbReference type="Pfam" id="PF03372"/>
    </source>
</evidence>
<evidence type="ECO:0000313" key="3">
    <source>
        <dbReference type="Proteomes" id="UP000289738"/>
    </source>
</evidence>
<dbReference type="Pfam" id="PF03372">
    <property type="entry name" value="Exo_endo_phos"/>
    <property type="match status" value="1"/>
</dbReference>
<dbReference type="Proteomes" id="UP000289738">
    <property type="component" value="Chromosome A02"/>
</dbReference>
<evidence type="ECO:0000313" key="2">
    <source>
        <dbReference type="EMBL" id="RYR70856.1"/>
    </source>
</evidence>
<dbReference type="AlphaFoldDB" id="A0A445E5W8"/>
<gene>
    <name evidence="2" type="ORF">Ahy_A02g005160</name>
</gene>
<dbReference type="SUPFAM" id="SSF56219">
    <property type="entry name" value="DNase I-like"/>
    <property type="match status" value="1"/>
</dbReference>
<dbReference type="Gene3D" id="3.60.10.10">
    <property type="entry name" value="Endonuclease/exonuclease/phosphatase"/>
    <property type="match status" value="1"/>
</dbReference>
<name>A0A445E5W8_ARAHY</name>